<evidence type="ECO:0000313" key="1">
    <source>
        <dbReference type="EMBL" id="MBB4738361.1"/>
    </source>
</evidence>
<name>A0A7W7M666_9ACTN</name>
<proteinExistence type="predicted"/>
<protein>
    <recommendedName>
        <fullName evidence="3">DUF4265 domain-containing protein</fullName>
    </recommendedName>
</protein>
<reference evidence="1 2" key="1">
    <citation type="submission" date="2020-08" db="EMBL/GenBank/DDBJ databases">
        <title>Sequencing the genomes of 1000 actinobacteria strains.</title>
        <authorList>
            <person name="Klenk H.-P."/>
        </authorList>
    </citation>
    <scope>NUCLEOTIDE SEQUENCE [LARGE SCALE GENOMIC DNA]</scope>
    <source>
        <strain evidence="1 2">DSM 45809</strain>
    </source>
</reference>
<comment type="caution">
    <text evidence="1">The sequence shown here is derived from an EMBL/GenBank/DDBJ whole genome shotgun (WGS) entry which is preliminary data.</text>
</comment>
<keyword evidence="2" id="KW-1185">Reference proteome</keyword>
<organism evidence="1 2">
    <name type="scientific">Actinoplanes octamycinicus</name>
    <dbReference type="NCBI Taxonomy" id="135948"/>
    <lineage>
        <taxon>Bacteria</taxon>
        <taxon>Bacillati</taxon>
        <taxon>Actinomycetota</taxon>
        <taxon>Actinomycetes</taxon>
        <taxon>Micromonosporales</taxon>
        <taxon>Micromonosporaceae</taxon>
        <taxon>Actinoplanes</taxon>
    </lineage>
</organism>
<evidence type="ECO:0008006" key="3">
    <source>
        <dbReference type="Google" id="ProtNLM"/>
    </source>
</evidence>
<dbReference type="RefSeq" id="WP_185038645.1">
    <property type="nucleotide sequence ID" value="NZ_BAABFG010000005.1"/>
</dbReference>
<dbReference type="EMBL" id="JACHNB010000001">
    <property type="protein sequence ID" value="MBB4738361.1"/>
    <property type="molecule type" value="Genomic_DNA"/>
</dbReference>
<dbReference type="AlphaFoldDB" id="A0A7W7M666"/>
<evidence type="ECO:0000313" key="2">
    <source>
        <dbReference type="Proteomes" id="UP000546162"/>
    </source>
</evidence>
<gene>
    <name evidence="1" type="ORF">BJY16_001820</name>
</gene>
<dbReference type="Proteomes" id="UP000546162">
    <property type="component" value="Unassembled WGS sequence"/>
</dbReference>
<dbReference type="Pfam" id="PF14085">
    <property type="entry name" value="DUF4265"/>
    <property type="match status" value="1"/>
</dbReference>
<accession>A0A7W7M666</accession>
<dbReference type="InterPro" id="IPR025361">
    <property type="entry name" value="DUF4265"/>
</dbReference>
<sequence length="149" mass="16614">MNQTLVEVFIGNRDDGSPVFEKLWVDGLDDGSYRLVRTPKLALGLAREDTFRVDELGNIHDVRSGGYFAFQVVLEGVFTKQSLDELVRLPESYGGSFDVHDDQVAGLAVPATANVDGFLEELVRYLQRYPGVYWNSGDATPDVRTAQDR</sequence>